<dbReference type="EMBL" id="BMLP01000001">
    <property type="protein sequence ID" value="GGO28202.1"/>
    <property type="molecule type" value="Genomic_DNA"/>
</dbReference>
<reference evidence="14 15" key="1">
    <citation type="journal article" date="2014" name="Int. J. Syst. Evol. Microbiol.">
        <title>Complete genome sequence of Corynebacterium casei LMG S-19264T (=DSM 44701T), isolated from a smear-ripened cheese.</title>
        <authorList>
            <consortium name="US DOE Joint Genome Institute (JGI-PGF)"/>
            <person name="Walter F."/>
            <person name="Albersmeier A."/>
            <person name="Kalinowski J."/>
            <person name="Ruckert C."/>
        </authorList>
    </citation>
    <scope>NUCLEOTIDE SEQUENCE [LARGE SCALE GENOMIC DNA]</scope>
    <source>
        <strain evidence="14 15">CGMCC 1.7029</strain>
    </source>
</reference>
<feature type="transmembrane region" description="Helical" evidence="12">
    <location>
        <begin position="83"/>
        <end position="106"/>
    </location>
</feature>
<keyword evidence="6" id="KW-0479">Metal-binding</keyword>
<evidence type="ECO:0000313" key="14">
    <source>
        <dbReference type="EMBL" id="GGO28202.1"/>
    </source>
</evidence>
<evidence type="ECO:0000256" key="9">
    <source>
        <dbReference type="ARBA" id="ARBA00022989"/>
    </source>
</evidence>
<dbReference type="RefSeq" id="WP_158635527.1">
    <property type="nucleotide sequence ID" value="NZ_BMLP01000001.1"/>
</dbReference>
<evidence type="ECO:0000256" key="11">
    <source>
        <dbReference type="ARBA" id="ARBA00023136"/>
    </source>
</evidence>
<dbReference type="GO" id="GO:0016020">
    <property type="term" value="C:membrane"/>
    <property type="evidence" value="ECO:0007669"/>
    <property type="project" value="UniProtKB-SubCell"/>
</dbReference>
<proteinExistence type="inferred from homology"/>
<evidence type="ECO:0000259" key="13">
    <source>
        <dbReference type="Pfam" id="PF02163"/>
    </source>
</evidence>
<dbReference type="GO" id="GO:0006508">
    <property type="term" value="P:proteolysis"/>
    <property type="evidence" value="ECO:0007669"/>
    <property type="project" value="UniProtKB-KW"/>
</dbReference>
<gene>
    <name evidence="14" type="ORF">GCM10010991_10760</name>
</gene>
<evidence type="ECO:0000256" key="7">
    <source>
        <dbReference type="ARBA" id="ARBA00022801"/>
    </source>
</evidence>
<accession>A0A917YIM2</accession>
<dbReference type="PANTHER" id="PTHR39188:SF3">
    <property type="entry name" value="STAGE IV SPORULATION PROTEIN FB"/>
    <property type="match status" value="1"/>
</dbReference>
<keyword evidence="9 12" id="KW-1133">Transmembrane helix</keyword>
<protein>
    <recommendedName>
        <fullName evidence="13">Peptidase M50 domain-containing protein</fullName>
    </recommendedName>
</protein>
<keyword evidence="15" id="KW-1185">Reference proteome</keyword>
<feature type="transmembrane region" description="Helical" evidence="12">
    <location>
        <begin position="140"/>
        <end position="165"/>
    </location>
</feature>
<dbReference type="InterPro" id="IPR008915">
    <property type="entry name" value="Peptidase_M50"/>
</dbReference>
<sequence length="182" mass="19971">MLLFLSVLLHECGHAWGAHVQGLEVRRIVIHAGGGYCESARGFAHQEEFTVLMGPLTSLALWAGLGLMQVGVYHFVLDNPRWIPLGLALVPALGMAAAVNLFLFVYNMVPVQPLDGGRLLLLWLRRAMPGRAAMQWAGRVGVLFCVLWFPALLWVFVTTGWLLFFAPSLALHLSMARGGGPR</sequence>
<organism evidence="14 15">
    <name type="scientific">Gemmobacter aquaticus</name>
    <dbReference type="NCBI Taxonomy" id="490185"/>
    <lineage>
        <taxon>Bacteria</taxon>
        <taxon>Pseudomonadati</taxon>
        <taxon>Pseudomonadota</taxon>
        <taxon>Alphaproteobacteria</taxon>
        <taxon>Rhodobacterales</taxon>
        <taxon>Paracoccaceae</taxon>
        <taxon>Gemmobacter</taxon>
    </lineage>
</organism>
<evidence type="ECO:0000256" key="8">
    <source>
        <dbReference type="ARBA" id="ARBA00022833"/>
    </source>
</evidence>
<evidence type="ECO:0000256" key="12">
    <source>
        <dbReference type="SAM" id="Phobius"/>
    </source>
</evidence>
<dbReference type="PANTHER" id="PTHR39188">
    <property type="entry name" value="MEMBRANE-ASSOCIATED ZINC METALLOPROTEASE M50B"/>
    <property type="match status" value="1"/>
</dbReference>
<evidence type="ECO:0000256" key="5">
    <source>
        <dbReference type="ARBA" id="ARBA00022692"/>
    </source>
</evidence>
<feature type="domain" description="Peptidase M50" evidence="13">
    <location>
        <begin position="90"/>
        <end position="147"/>
    </location>
</feature>
<keyword evidence="11 12" id="KW-0472">Membrane</keyword>
<feature type="transmembrane region" description="Helical" evidence="12">
    <location>
        <begin position="59"/>
        <end position="76"/>
    </location>
</feature>
<keyword evidence="4" id="KW-0645">Protease</keyword>
<name>A0A917YIM2_9RHOB</name>
<keyword evidence="8" id="KW-0862">Zinc</keyword>
<comment type="caution">
    <text evidence="14">The sequence shown here is derived from an EMBL/GenBank/DDBJ whole genome shotgun (WGS) entry which is preliminary data.</text>
</comment>
<dbReference type="GO" id="GO:0046872">
    <property type="term" value="F:metal ion binding"/>
    <property type="evidence" value="ECO:0007669"/>
    <property type="project" value="UniProtKB-KW"/>
</dbReference>
<evidence type="ECO:0000256" key="2">
    <source>
        <dbReference type="ARBA" id="ARBA00004141"/>
    </source>
</evidence>
<keyword evidence="7" id="KW-0378">Hydrolase</keyword>
<dbReference type="AlphaFoldDB" id="A0A917YIM2"/>
<dbReference type="GO" id="GO:0008237">
    <property type="term" value="F:metallopeptidase activity"/>
    <property type="evidence" value="ECO:0007669"/>
    <property type="project" value="UniProtKB-KW"/>
</dbReference>
<keyword evidence="5 12" id="KW-0812">Transmembrane</keyword>
<evidence type="ECO:0000256" key="3">
    <source>
        <dbReference type="ARBA" id="ARBA00007931"/>
    </source>
</evidence>
<comment type="cofactor">
    <cofactor evidence="1">
        <name>Zn(2+)</name>
        <dbReference type="ChEBI" id="CHEBI:29105"/>
    </cofactor>
</comment>
<evidence type="ECO:0000256" key="10">
    <source>
        <dbReference type="ARBA" id="ARBA00023049"/>
    </source>
</evidence>
<dbReference type="OrthoDB" id="9781963at2"/>
<evidence type="ECO:0000313" key="15">
    <source>
        <dbReference type="Proteomes" id="UP000598196"/>
    </source>
</evidence>
<dbReference type="Pfam" id="PF02163">
    <property type="entry name" value="Peptidase_M50"/>
    <property type="match status" value="1"/>
</dbReference>
<dbReference type="Proteomes" id="UP000598196">
    <property type="component" value="Unassembled WGS sequence"/>
</dbReference>
<evidence type="ECO:0000256" key="4">
    <source>
        <dbReference type="ARBA" id="ARBA00022670"/>
    </source>
</evidence>
<comment type="subcellular location">
    <subcellularLocation>
        <location evidence="2">Membrane</location>
        <topology evidence="2">Multi-pass membrane protein</topology>
    </subcellularLocation>
</comment>
<comment type="similarity">
    <text evidence="3">Belongs to the peptidase M50B family.</text>
</comment>
<evidence type="ECO:0000256" key="1">
    <source>
        <dbReference type="ARBA" id="ARBA00001947"/>
    </source>
</evidence>
<evidence type="ECO:0000256" key="6">
    <source>
        <dbReference type="ARBA" id="ARBA00022723"/>
    </source>
</evidence>
<keyword evidence="10" id="KW-0482">Metalloprotease</keyword>